<keyword evidence="3" id="KW-0862">Zinc</keyword>
<evidence type="ECO:0000256" key="4">
    <source>
        <dbReference type="SAM" id="MobiDB-lite"/>
    </source>
</evidence>
<reference evidence="7 8" key="1">
    <citation type="journal article" date="2017" name="Nat. Commun.">
        <title>Genome assembly with in vitro proximity ligation data and whole-genome triplication in lettuce.</title>
        <authorList>
            <person name="Reyes-Chin-Wo S."/>
            <person name="Wang Z."/>
            <person name="Yang X."/>
            <person name="Kozik A."/>
            <person name="Arikit S."/>
            <person name="Song C."/>
            <person name="Xia L."/>
            <person name="Froenicke L."/>
            <person name="Lavelle D.O."/>
            <person name="Truco M.J."/>
            <person name="Xia R."/>
            <person name="Zhu S."/>
            <person name="Xu C."/>
            <person name="Xu H."/>
            <person name="Xu X."/>
            <person name="Cox K."/>
            <person name="Korf I."/>
            <person name="Meyers B.C."/>
            <person name="Michelmore R.W."/>
        </authorList>
    </citation>
    <scope>NUCLEOTIDE SEQUENCE [LARGE SCALE GENOMIC DNA]</scope>
    <source>
        <strain evidence="8">cv. Salinas</strain>
        <tissue evidence="7">Seedlings</tissue>
    </source>
</reference>
<dbReference type="Pfam" id="PF12428">
    <property type="entry name" value="DUF3675"/>
    <property type="match status" value="1"/>
</dbReference>
<dbReference type="GO" id="GO:0004842">
    <property type="term" value="F:ubiquitin-protein transferase activity"/>
    <property type="evidence" value="ECO:0000318"/>
    <property type="project" value="GO_Central"/>
</dbReference>
<evidence type="ECO:0000313" key="7">
    <source>
        <dbReference type="EMBL" id="KAJ0226464.1"/>
    </source>
</evidence>
<keyword evidence="5" id="KW-0812">Transmembrane</keyword>
<feature type="domain" description="RING-CH-type" evidence="6">
    <location>
        <begin position="60"/>
        <end position="120"/>
    </location>
</feature>
<dbReference type="CDD" id="cd16495">
    <property type="entry name" value="RING_CH-C4HC3_MARCH"/>
    <property type="match status" value="1"/>
</dbReference>
<dbReference type="AlphaFoldDB" id="A0A9R1XUU5"/>
<keyword evidence="8" id="KW-1185">Reference proteome</keyword>
<keyword evidence="1" id="KW-0479">Metal-binding</keyword>
<dbReference type="Pfam" id="PF12906">
    <property type="entry name" value="RINGv"/>
    <property type="match status" value="1"/>
</dbReference>
<feature type="transmembrane region" description="Helical" evidence="5">
    <location>
        <begin position="154"/>
        <end position="171"/>
    </location>
</feature>
<evidence type="ECO:0000256" key="1">
    <source>
        <dbReference type="ARBA" id="ARBA00022723"/>
    </source>
</evidence>
<feature type="transmembrane region" description="Helical" evidence="5">
    <location>
        <begin position="260"/>
        <end position="285"/>
    </location>
</feature>
<dbReference type="SMART" id="SM00744">
    <property type="entry name" value="RINGv"/>
    <property type="match status" value="1"/>
</dbReference>
<dbReference type="GO" id="GO:0008270">
    <property type="term" value="F:zinc ion binding"/>
    <property type="evidence" value="ECO:0007669"/>
    <property type="project" value="UniProtKB-KW"/>
</dbReference>
<feature type="region of interest" description="Disordered" evidence="4">
    <location>
        <begin position="333"/>
        <end position="354"/>
    </location>
</feature>
<dbReference type="SUPFAM" id="SSF57850">
    <property type="entry name" value="RING/U-box"/>
    <property type="match status" value="1"/>
</dbReference>
<gene>
    <name evidence="7" type="ORF">LSAT_V11C100005960</name>
</gene>
<keyword evidence="5" id="KW-1133">Transmembrane helix</keyword>
<dbReference type="InterPro" id="IPR011016">
    <property type="entry name" value="Znf_RING-CH"/>
</dbReference>
<evidence type="ECO:0000313" key="8">
    <source>
        <dbReference type="Proteomes" id="UP000235145"/>
    </source>
</evidence>
<evidence type="ECO:0000256" key="3">
    <source>
        <dbReference type="ARBA" id="ARBA00022833"/>
    </source>
</evidence>
<keyword evidence="2" id="KW-0863">Zinc-finger</keyword>
<dbReference type="EMBL" id="NBSK02000001">
    <property type="protein sequence ID" value="KAJ0226464.1"/>
    <property type="molecule type" value="Genomic_DNA"/>
</dbReference>
<dbReference type="InterPro" id="IPR022143">
    <property type="entry name" value="DUF3675"/>
</dbReference>
<proteinExistence type="predicted"/>
<keyword evidence="5" id="KW-0472">Membrane</keyword>
<name>A0A9R1XUU5_LACSA</name>
<dbReference type="PANTHER" id="PTHR23012">
    <property type="entry name" value="RING/FYVE/PHD ZINC FINGER DOMAIN-CONTAINING"/>
    <property type="match status" value="1"/>
</dbReference>
<dbReference type="InterPro" id="IPR013083">
    <property type="entry name" value="Znf_RING/FYVE/PHD"/>
</dbReference>
<dbReference type="GO" id="GO:0016567">
    <property type="term" value="P:protein ubiquitination"/>
    <property type="evidence" value="ECO:0000318"/>
    <property type="project" value="GO_Central"/>
</dbReference>
<dbReference type="InterPro" id="IPR033275">
    <property type="entry name" value="MARCH-like"/>
</dbReference>
<evidence type="ECO:0000256" key="5">
    <source>
        <dbReference type="SAM" id="Phobius"/>
    </source>
</evidence>
<feature type="compositionally biased region" description="Pro residues" evidence="4">
    <location>
        <begin position="333"/>
        <end position="343"/>
    </location>
</feature>
<dbReference type="PANTHER" id="PTHR23012:SF215">
    <property type="entry name" value="RING_FYVE_PHD ZINC FINGER SUPERFAMILY PROTEIN"/>
    <property type="match status" value="1"/>
</dbReference>
<feature type="compositionally biased region" description="Low complexity" evidence="4">
    <location>
        <begin position="344"/>
        <end position="354"/>
    </location>
</feature>
<feature type="transmembrane region" description="Helical" evidence="5">
    <location>
        <begin position="230"/>
        <end position="248"/>
    </location>
</feature>
<comment type="caution">
    <text evidence="7">The sequence shown here is derived from an EMBL/GenBank/DDBJ whole genome shotgun (WGS) entry which is preliminary data.</text>
</comment>
<organism evidence="7 8">
    <name type="scientific">Lactuca sativa</name>
    <name type="common">Garden lettuce</name>
    <dbReference type="NCBI Taxonomy" id="4236"/>
    <lineage>
        <taxon>Eukaryota</taxon>
        <taxon>Viridiplantae</taxon>
        <taxon>Streptophyta</taxon>
        <taxon>Embryophyta</taxon>
        <taxon>Tracheophyta</taxon>
        <taxon>Spermatophyta</taxon>
        <taxon>Magnoliopsida</taxon>
        <taxon>eudicotyledons</taxon>
        <taxon>Gunneridae</taxon>
        <taxon>Pentapetalae</taxon>
        <taxon>asterids</taxon>
        <taxon>campanulids</taxon>
        <taxon>Asterales</taxon>
        <taxon>Asteraceae</taxon>
        <taxon>Cichorioideae</taxon>
        <taxon>Cichorieae</taxon>
        <taxon>Lactucinae</taxon>
        <taxon>Lactuca</taxon>
    </lineage>
</organism>
<evidence type="ECO:0000256" key="2">
    <source>
        <dbReference type="ARBA" id="ARBA00022771"/>
    </source>
</evidence>
<protein>
    <recommendedName>
        <fullName evidence="6">RING-CH-type domain-containing protein</fullName>
    </recommendedName>
</protein>
<sequence>MVLLLQMEDHLVLCVDQLAANKSKYEDTLGLSPNASCSHASIPVTDMKGGEEYDTTGEDEPLIQSIECRICQEEDTIKNLEVPCACSGSLKFAHRKCVQRWCNEKGDTICEICHQVSKLTYGSSLTFHPNLFRAYEPGYTAPPRSEDTVLDIRHLNLSVLLSFLLFINIVIEDLKILLMWYDFTCSASWTIGGTPIDLNDPRLLAMAAAERSLLDAEYEYEDTGANGASFCRSAALILMALLLLRHALTIGDADDDDDDASAFFALFMLRAAGFLLPCYIMAWAISILQRRRQAQETERLTRLAAAADVAFMMQAGQHRGLHVTIAPGPTVTPSPMVTPPPPAVGATTTHGPLQ</sequence>
<accession>A0A9R1XUU5</accession>
<dbReference type="Proteomes" id="UP000235145">
    <property type="component" value="Unassembled WGS sequence"/>
</dbReference>
<dbReference type="Gene3D" id="3.30.40.10">
    <property type="entry name" value="Zinc/RING finger domain, C3HC4 (zinc finger)"/>
    <property type="match status" value="1"/>
</dbReference>
<evidence type="ECO:0000259" key="6">
    <source>
        <dbReference type="PROSITE" id="PS51292"/>
    </source>
</evidence>
<dbReference type="GO" id="GO:0016020">
    <property type="term" value="C:membrane"/>
    <property type="evidence" value="ECO:0000318"/>
    <property type="project" value="GO_Central"/>
</dbReference>
<dbReference type="PROSITE" id="PS51292">
    <property type="entry name" value="ZF_RING_CH"/>
    <property type="match status" value="1"/>
</dbReference>